<evidence type="ECO:0000259" key="2">
    <source>
        <dbReference type="Pfam" id="PF14372"/>
    </source>
</evidence>
<comment type="caution">
    <text evidence="3">The sequence shown here is derived from an EMBL/GenBank/DDBJ whole genome shotgun (WGS) entry which is preliminary data.</text>
</comment>
<dbReference type="PANTHER" id="PTHR46481:SF8">
    <property type="entry name" value="ZINC FINGER BED DOMAIN-CONTAINING PROTEIN RICESLEEPER 1-LIKE"/>
    <property type="match status" value="1"/>
</dbReference>
<dbReference type="InterPro" id="IPR052035">
    <property type="entry name" value="ZnF_BED_domain_contain"/>
</dbReference>
<dbReference type="SUPFAM" id="SSF53098">
    <property type="entry name" value="Ribonuclease H-like"/>
    <property type="match status" value="1"/>
</dbReference>
<dbReference type="EMBL" id="JARYMX010000004">
    <property type="protein sequence ID" value="KAJ9553107.1"/>
    <property type="molecule type" value="Genomic_DNA"/>
</dbReference>
<dbReference type="SUPFAM" id="SSF140996">
    <property type="entry name" value="Hermes dimerisation domain"/>
    <property type="match status" value="1"/>
</dbReference>
<evidence type="ECO:0000256" key="1">
    <source>
        <dbReference type="ARBA" id="ARBA00023125"/>
    </source>
</evidence>
<dbReference type="Pfam" id="PF14372">
    <property type="entry name" value="hAT-like_RNase-H"/>
    <property type="match status" value="1"/>
</dbReference>
<dbReference type="PANTHER" id="PTHR46481">
    <property type="entry name" value="ZINC FINGER BED DOMAIN-CONTAINING PROTEIN 4"/>
    <property type="match status" value="1"/>
</dbReference>
<gene>
    <name evidence="3" type="ORF">OSB04_017152</name>
</gene>
<dbReference type="InterPro" id="IPR025525">
    <property type="entry name" value="hAT-like_transposase_RNase-H"/>
</dbReference>
<keyword evidence="4" id="KW-1185">Reference proteome</keyword>
<proteinExistence type="predicted"/>
<sequence length="402" mass="46842">MKISTFRTTQSDVATISNWEFDQTSIRLALAKMVIVDEEPFSIVERDGFRGFLVLSSLNFVFRHVSRLREIVRETLRNTFKNLNSRIALTTDCWTSVQNYNYLVLTAHFIDDNWRLHKRILNFRLMDSHKGKEIGKLSCLTVDNASSNDVAVGHVRDNLSKKLVLGGEFFHMRCAAHILNLIVKDGLNMIKDSISTIRGVLRYVRSSPARSKLFDECANTVELHIYYVDLALKFEKAFKRMKQEDLDFVKELKDEFPSPKDWKMLKLYHFQFYDATKRIFGTLYITTNMHFHEILGVLASFLEWRDDDDPNVTNMGDEIRKKFDKYYGDFGKTNVMVLVAVALDPRYKMRAVKFSLRKIFPSSSEKVSAIYDQVFEVLKKLYDHYANVSLSSKSDSFSFFCE</sequence>
<evidence type="ECO:0000313" key="3">
    <source>
        <dbReference type="EMBL" id="KAJ9553107.1"/>
    </source>
</evidence>
<accession>A0AA38TKH0</accession>
<dbReference type="GO" id="GO:0003677">
    <property type="term" value="F:DNA binding"/>
    <property type="evidence" value="ECO:0007669"/>
    <property type="project" value="UniProtKB-KW"/>
</dbReference>
<reference evidence="3" key="1">
    <citation type="submission" date="2023-03" db="EMBL/GenBank/DDBJ databases">
        <title>Chromosome-scale reference genome and RAD-based genetic map of yellow starthistle (Centaurea solstitialis) reveal putative structural variation and QTLs associated with invader traits.</title>
        <authorList>
            <person name="Reatini B."/>
            <person name="Cang F.A."/>
            <person name="Jiang Q."/>
            <person name="Mckibben M.T.W."/>
            <person name="Barker M.S."/>
            <person name="Rieseberg L.H."/>
            <person name="Dlugosch K.M."/>
        </authorList>
    </citation>
    <scope>NUCLEOTIDE SEQUENCE</scope>
    <source>
        <strain evidence="3">CAN-66</strain>
        <tissue evidence="3">Leaf</tissue>
    </source>
</reference>
<organism evidence="3 4">
    <name type="scientific">Centaurea solstitialis</name>
    <name type="common">yellow star-thistle</name>
    <dbReference type="NCBI Taxonomy" id="347529"/>
    <lineage>
        <taxon>Eukaryota</taxon>
        <taxon>Viridiplantae</taxon>
        <taxon>Streptophyta</taxon>
        <taxon>Embryophyta</taxon>
        <taxon>Tracheophyta</taxon>
        <taxon>Spermatophyta</taxon>
        <taxon>Magnoliopsida</taxon>
        <taxon>eudicotyledons</taxon>
        <taxon>Gunneridae</taxon>
        <taxon>Pentapetalae</taxon>
        <taxon>asterids</taxon>
        <taxon>campanulids</taxon>
        <taxon>Asterales</taxon>
        <taxon>Asteraceae</taxon>
        <taxon>Carduoideae</taxon>
        <taxon>Cardueae</taxon>
        <taxon>Centaureinae</taxon>
        <taxon>Centaurea</taxon>
    </lineage>
</organism>
<evidence type="ECO:0000313" key="4">
    <source>
        <dbReference type="Proteomes" id="UP001172457"/>
    </source>
</evidence>
<protein>
    <recommendedName>
        <fullName evidence="2">hAT-like transposase RNase-H fold domain-containing protein</fullName>
    </recommendedName>
</protein>
<dbReference type="AlphaFoldDB" id="A0AA38TKH0"/>
<dbReference type="InterPro" id="IPR012337">
    <property type="entry name" value="RNaseH-like_sf"/>
</dbReference>
<feature type="domain" description="hAT-like transposase RNase-H fold" evidence="2">
    <location>
        <begin position="283"/>
        <end position="385"/>
    </location>
</feature>
<name>A0AA38TKH0_9ASTR</name>
<keyword evidence="1" id="KW-0238">DNA-binding</keyword>
<dbReference type="Proteomes" id="UP001172457">
    <property type="component" value="Chromosome 4"/>
</dbReference>